<name>A0A934SB47_9BACT</name>
<gene>
    <name evidence="2" type="ORF">JIN85_19720</name>
</gene>
<dbReference type="EMBL" id="JAENIJ010000069">
    <property type="protein sequence ID" value="MBK1884654.1"/>
    <property type="molecule type" value="Genomic_DNA"/>
</dbReference>
<evidence type="ECO:0000256" key="1">
    <source>
        <dbReference type="SAM" id="Phobius"/>
    </source>
</evidence>
<keyword evidence="1" id="KW-0472">Membrane</keyword>
<accession>A0A934SB47</accession>
<feature type="transmembrane region" description="Helical" evidence="1">
    <location>
        <begin position="28"/>
        <end position="47"/>
    </location>
</feature>
<proteinExistence type="predicted"/>
<keyword evidence="3" id="KW-1185">Reference proteome</keyword>
<protein>
    <submittedName>
        <fullName evidence="2">Uncharacterized protein</fullName>
    </submittedName>
</protein>
<dbReference type="RefSeq" id="WP_200274053.1">
    <property type="nucleotide sequence ID" value="NZ_JAENIJ010000069.1"/>
</dbReference>
<dbReference type="AlphaFoldDB" id="A0A934SB47"/>
<reference evidence="2" key="1">
    <citation type="submission" date="2021-01" db="EMBL/GenBank/DDBJ databases">
        <title>Modified the classification status of verrucomicrobia.</title>
        <authorList>
            <person name="Feng X."/>
        </authorList>
    </citation>
    <scope>NUCLEOTIDE SEQUENCE</scope>
    <source>
        <strain evidence="2">KCTC 22041</strain>
    </source>
</reference>
<keyword evidence="1" id="KW-1133">Transmembrane helix</keyword>
<evidence type="ECO:0000313" key="3">
    <source>
        <dbReference type="Proteomes" id="UP000603141"/>
    </source>
</evidence>
<evidence type="ECO:0000313" key="2">
    <source>
        <dbReference type="EMBL" id="MBK1884654.1"/>
    </source>
</evidence>
<keyword evidence="1" id="KW-0812">Transmembrane</keyword>
<organism evidence="2 3">
    <name type="scientific">Luteolibacter pohnpeiensis</name>
    <dbReference type="NCBI Taxonomy" id="454153"/>
    <lineage>
        <taxon>Bacteria</taxon>
        <taxon>Pseudomonadati</taxon>
        <taxon>Verrucomicrobiota</taxon>
        <taxon>Verrucomicrobiia</taxon>
        <taxon>Verrucomicrobiales</taxon>
        <taxon>Verrucomicrobiaceae</taxon>
        <taxon>Luteolibacter</taxon>
    </lineage>
</organism>
<sequence length="125" mass="13770">MTAFVLPLIVVFIGAVLPFDSMAFGSLIVSIAAMILLGSLSMLFTRLELSAEGDHFSLVVRLFKTPIIQKDIRGSAWHAIARPGRSFDSSPNQATFYRVEVAEFDGNRRLVMGELLAFLYGVECL</sequence>
<dbReference type="Proteomes" id="UP000603141">
    <property type="component" value="Unassembled WGS sequence"/>
</dbReference>
<comment type="caution">
    <text evidence="2">The sequence shown here is derived from an EMBL/GenBank/DDBJ whole genome shotgun (WGS) entry which is preliminary data.</text>
</comment>